<dbReference type="AlphaFoldDB" id="A0A6J4TYV6"/>
<feature type="compositionally biased region" description="Basic residues" evidence="1">
    <location>
        <begin position="53"/>
        <end position="64"/>
    </location>
</feature>
<keyword evidence="2" id="KW-0687">Ribonucleoprotein</keyword>
<protein>
    <submittedName>
        <fullName evidence="2">LSU ribosomal protein L1p (L10Ae)</fullName>
    </submittedName>
</protein>
<evidence type="ECO:0000313" key="2">
    <source>
        <dbReference type="EMBL" id="CAA9536125.1"/>
    </source>
</evidence>
<dbReference type="GO" id="GO:0005840">
    <property type="term" value="C:ribosome"/>
    <property type="evidence" value="ECO:0007669"/>
    <property type="project" value="UniProtKB-KW"/>
</dbReference>
<feature type="compositionally biased region" description="Basic residues" evidence="1">
    <location>
        <begin position="107"/>
        <end position="126"/>
    </location>
</feature>
<keyword evidence="2" id="KW-0689">Ribosomal protein</keyword>
<feature type="compositionally biased region" description="Basic and acidic residues" evidence="1">
    <location>
        <begin position="189"/>
        <end position="213"/>
    </location>
</feature>
<organism evidence="2">
    <name type="scientific">uncultured Solirubrobacteraceae bacterium</name>
    <dbReference type="NCBI Taxonomy" id="1162706"/>
    <lineage>
        <taxon>Bacteria</taxon>
        <taxon>Bacillati</taxon>
        <taxon>Actinomycetota</taxon>
        <taxon>Thermoleophilia</taxon>
        <taxon>Solirubrobacterales</taxon>
        <taxon>Solirubrobacteraceae</taxon>
        <taxon>environmental samples</taxon>
    </lineage>
</organism>
<feature type="compositionally biased region" description="Basic residues" evidence="1">
    <location>
        <begin position="141"/>
        <end position="152"/>
    </location>
</feature>
<gene>
    <name evidence="2" type="ORF">AVDCRST_MAG85-4136</name>
</gene>
<accession>A0A6J4TYV6</accession>
<feature type="non-terminal residue" evidence="2">
    <location>
        <position position="1"/>
    </location>
</feature>
<feature type="non-terminal residue" evidence="2">
    <location>
        <position position="236"/>
    </location>
</feature>
<reference evidence="2" key="1">
    <citation type="submission" date="2020-02" db="EMBL/GenBank/DDBJ databases">
        <authorList>
            <person name="Meier V. D."/>
        </authorList>
    </citation>
    <scope>NUCLEOTIDE SEQUENCE</scope>
    <source>
        <strain evidence="2">AVDCRST_MAG85</strain>
    </source>
</reference>
<dbReference type="EMBL" id="CADCVT010000469">
    <property type="protein sequence ID" value="CAA9536125.1"/>
    <property type="molecule type" value="Genomic_DNA"/>
</dbReference>
<proteinExistence type="predicted"/>
<feature type="region of interest" description="Disordered" evidence="1">
    <location>
        <begin position="1"/>
        <end position="236"/>
    </location>
</feature>
<feature type="compositionally biased region" description="Basic and acidic residues" evidence="1">
    <location>
        <begin position="72"/>
        <end position="82"/>
    </location>
</feature>
<evidence type="ECO:0000256" key="1">
    <source>
        <dbReference type="SAM" id="MobiDB-lite"/>
    </source>
</evidence>
<sequence length="236" mass="27007">GQAREEVHRGSGQGGPRARVLDLRGRPAAQGDEGRQVRRVGRGALPHRAERPPRRRAAARHRCASARAGQVGHDRRLREGPQGRRGRGRRRGHRRRRGPRREDPGRLHRLRRRHRDARHDAHRRPPGPHPRPAGQDAEPPRRHRHDGHRQGRRGVEGRQDRVPHGSHRERAPHDREDVLRRAVAHRQLHRDLRRDRPRQAVRREGQVHPVDHAHGHHGPGHQGRSVEDRGGAGSGV</sequence>
<feature type="compositionally biased region" description="Basic residues" evidence="1">
    <location>
        <begin position="84"/>
        <end position="99"/>
    </location>
</feature>
<name>A0A6J4TYV6_9ACTN</name>
<feature type="compositionally biased region" description="Basic and acidic residues" evidence="1">
    <location>
        <begin position="153"/>
        <end position="180"/>
    </location>
</feature>